<proteinExistence type="predicted"/>
<dbReference type="InterPro" id="IPR046341">
    <property type="entry name" value="SET_dom_sf"/>
</dbReference>
<dbReference type="GO" id="GO:0005634">
    <property type="term" value="C:nucleus"/>
    <property type="evidence" value="ECO:0007669"/>
    <property type="project" value="InterPro"/>
</dbReference>
<organism evidence="4">
    <name type="scientific">Schizophyllum commune (strain H4-8 / FGSC 9210)</name>
    <name type="common">Split gill fungus</name>
    <dbReference type="NCBI Taxonomy" id="578458"/>
    <lineage>
        <taxon>Eukaryota</taxon>
        <taxon>Fungi</taxon>
        <taxon>Dikarya</taxon>
        <taxon>Basidiomycota</taxon>
        <taxon>Agaricomycotina</taxon>
        <taxon>Agaricomycetes</taxon>
        <taxon>Agaricomycetidae</taxon>
        <taxon>Agaricales</taxon>
        <taxon>Schizophyllaceae</taxon>
        <taxon>Schizophyllum</taxon>
    </lineage>
</organism>
<dbReference type="EMBL" id="GL377313">
    <property type="protein sequence ID" value="EFI92158.1"/>
    <property type="molecule type" value="Genomic_DNA"/>
</dbReference>
<dbReference type="AlphaFoldDB" id="D8QI28"/>
<dbReference type="RefSeq" id="XP_003027061.1">
    <property type="nucleotide sequence ID" value="XM_003027015.1"/>
</dbReference>
<dbReference type="KEGG" id="scm:SCHCO_01175707"/>
<reference evidence="3 4" key="1">
    <citation type="journal article" date="2010" name="Nat. Biotechnol.">
        <title>Genome sequence of the model mushroom Schizophyllum commune.</title>
        <authorList>
            <person name="Ohm R.A."/>
            <person name="de Jong J.F."/>
            <person name="Lugones L.G."/>
            <person name="Aerts A."/>
            <person name="Kothe E."/>
            <person name="Stajich J.E."/>
            <person name="de Vries R.P."/>
            <person name="Record E."/>
            <person name="Levasseur A."/>
            <person name="Baker S.E."/>
            <person name="Bartholomew K.A."/>
            <person name="Coutinho P.M."/>
            <person name="Erdmann S."/>
            <person name="Fowler T.J."/>
            <person name="Gathman A.C."/>
            <person name="Lombard V."/>
            <person name="Henrissat B."/>
            <person name="Knabe N."/>
            <person name="Kuees U."/>
            <person name="Lilly W.W."/>
            <person name="Lindquist E."/>
            <person name="Lucas S."/>
            <person name="Magnuson J.K."/>
            <person name="Piumi F."/>
            <person name="Raudaskoski M."/>
            <person name="Salamov A."/>
            <person name="Schmutz J."/>
            <person name="Schwarze F.W.M.R."/>
            <person name="vanKuyk P.A."/>
            <person name="Horton J.S."/>
            <person name="Grigoriev I.V."/>
            <person name="Woesten H.A.B."/>
        </authorList>
    </citation>
    <scope>NUCLEOTIDE SEQUENCE [LARGE SCALE GENOMIC DNA]</scope>
    <source>
        <strain evidence="4">H4-8 / FGSC 9210</strain>
    </source>
</reference>
<keyword evidence="4" id="KW-1185">Reference proteome</keyword>
<protein>
    <recommendedName>
        <fullName evidence="2">Pre-SET domain-containing protein</fullName>
    </recommendedName>
</protein>
<gene>
    <name evidence="3" type="ORF">SCHCODRAFT_237998</name>
</gene>
<dbReference type="VEuPathDB" id="FungiDB:SCHCODRAFT_02520093"/>
<sequence>MEKDQKDAKRKREKVKTEARDSKGLENATRCECVEVRTAITDRTREVGYFRPDRQTPHVRKLAIKPRLRTRHGKHRQGVNHAIGSPEVVLVYDDETELGPSWHFSYSNAIVDNTTHSTCVGSCTARGQCACLKAQKQWTSNWGVKGFAYSPKKHLKTFDHPVFECNSRCRCSPGCRNKNRNGECYVFDIDFWYLQGAHNSTAGEVDNGMTRAPEGDHYSVDCKDTGNILKPLVRPKLRQPKQGNQAKQVLIPC</sequence>
<dbReference type="GO" id="GO:0042054">
    <property type="term" value="F:histone methyltransferase activity"/>
    <property type="evidence" value="ECO:0007669"/>
    <property type="project" value="InterPro"/>
</dbReference>
<accession>D8QI28</accession>
<evidence type="ECO:0000313" key="4">
    <source>
        <dbReference type="Proteomes" id="UP000007431"/>
    </source>
</evidence>
<dbReference type="VEuPathDB" id="FungiDB:SCHCODRAFT_01175707"/>
<dbReference type="HOGENOM" id="CLU_1099026_0_0_1"/>
<name>D8QI28_SCHCM</name>
<dbReference type="OrthoDB" id="308383at2759"/>
<dbReference type="STRING" id="578458.D8QI28"/>
<evidence type="ECO:0000256" key="1">
    <source>
        <dbReference type="SAM" id="MobiDB-lite"/>
    </source>
</evidence>
<dbReference type="GeneID" id="9593551"/>
<dbReference type="InterPro" id="IPR007728">
    <property type="entry name" value="Pre-SET_dom"/>
</dbReference>
<dbReference type="Gene3D" id="2.170.270.10">
    <property type="entry name" value="SET domain"/>
    <property type="match status" value="1"/>
</dbReference>
<evidence type="ECO:0000313" key="3">
    <source>
        <dbReference type="EMBL" id="EFI92158.1"/>
    </source>
</evidence>
<evidence type="ECO:0000259" key="2">
    <source>
        <dbReference type="Pfam" id="PF05033"/>
    </source>
</evidence>
<dbReference type="GO" id="GO:0008270">
    <property type="term" value="F:zinc ion binding"/>
    <property type="evidence" value="ECO:0007669"/>
    <property type="project" value="InterPro"/>
</dbReference>
<dbReference type="SUPFAM" id="SSF82199">
    <property type="entry name" value="SET domain"/>
    <property type="match status" value="1"/>
</dbReference>
<feature type="region of interest" description="Disordered" evidence="1">
    <location>
        <begin position="1"/>
        <end position="22"/>
    </location>
</feature>
<dbReference type="Pfam" id="PF05033">
    <property type="entry name" value="Pre-SET"/>
    <property type="match status" value="1"/>
</dbReference>
<feature type="domain" description="Pre-SET" evidence="2">
    <location>
        <begin position="99"/>
        <end position="178"/>
    </location>
</feature>
<dbReference type="Proteomes" id="UP000007431">
    <property type="component" value="Unassembled WGS sequence"/>
</dbReference>
<dbReference type="InParanoid" id="D8QI28"/>